<proteinExistence type="predicted"/>
<dbReference type="SMART" id="SM00228">
    <property type="entry name" value="PDZ"/>
    <property type="match status" value="1"/>
</dbReference>
<evidence type="ECO:0000256" key="1">
    <source>
        <dbReference type="SAM" id="SignalP"/>
    </source>
</evidence>
<sequence length="462" mass="50447">MPHPPALPLRWLTLLAAACTLAACAGPSIYRHADDATAEQFQTYVDHLAHPDMEGRGVGYAGLDVARDYLVDYYTTLGLEPAYRTADDGELSYIQPFSMAHHPHLDHGVERDHDADDVPHDLLQTTAHNVAGYIPGRGALADEIIVIGAHYDHLGYGEVGSLLRQDDLPALHPGADDNASGTAGMMLLAERAMQRAADHPEHDRRTLLFVGFSGEEWGLIGSMHMVNHPDELAVDFDQIVAMINLDMVGRLDRELTVFGLASGDRWRELLITANRGLGMHLIDGGGGIGMSDQTSFYVHRIPVLHFFTGIHEDYHRPTDTADRINAPGGALVVQLIDRLTTLLEREPERMAFTGTGDPHAGMRDAHGQPMQGIGRAQLGVIPDYTTLDGEQGAGITATMPDSPAERVGLEPGDLIKQWNDEPVHNVRTLTTLLRDAEPGDPLTLIIERNGETLTLELELGER</sequence>
<dbReference type="Pfam" id="PF04389">
    <property type="entry name" value="Peptidase_M28"/>
    <property type="match status" value="1"/>
</dbReference>
<evidence type="ECO:0000313" key="4">
    <source>
        <dbReference type="Proteomes" id="UP001575105"/>
    </source>
</evidence>
<dbReference type="PANTHER" id="PTHR12147:SF26">
    <property type="entry name" value="PEPTIDASE M28 DOMAIN-CONTAINING PROTEIN"/>
    <property type="match status" value="1"/>
</dbReference>
<evidence type="ECO:0000259" key="2">
    <source>
        <dbReference type="SMART" id="SM00228"/>
    </source>
</evidence>
<comment type="caution">
    <text evidence="3">The sequence shown here is derived from an EMBL/GenBank/DDBJ whole genome shotgun (WGS) entry which is preliminary data.</text>
</comment>
<dbReference type="Gene3D" id="3.40.630.10">
    <property type="entry name" value="Zn peptidases"/>
    <property type="match status" value="1"/>
</dbReference>
<evidence type="ECO:0000313" key="3">
    <source>
        <dbReference type="EMBL" id="MFA9478312.1"/>
    </source>
</evidence>
<dbReference type="Proteomes" id="UP001575105">
    <property type="component" value="Unassembled WGS sequence"/>
</dbReference>
<accession>A0ABV4U4Q5</accession>
<gene>
    <name evidence="3" type="ORF">ACERK3_08385</name>
</gene>
<dbReference type="PANTHER" id="PTHR12147">
    <property type="entry name" value="METALLOPEPTIDASE M28 FAMILY MEMBER"/>
    <property type="match status" value="1"/>
</dbReference>
<dbReference type="EMBL" id="JBGUBD010000004">
    <property type="protein sequence ID" value="MFA9478312.1"/>
    <property type="molecule type" value="Genomic_DNA"/>
</dbReference>
<dbReference type="SUPFAM" id="SSF53187">
    <property type="entry name" value="Zn-dependent exopeptidases"/>
    <property type="match status" value="1"/>
</dbReference>
<dbReference type="Pfam" id="PF13180">
    <property type="entry name" value="PDZ_2"/>
    <property type="match status" value="1"/>
</dbReference>
<organism evidence="3 4">
    <name type="scientific">Natronomicrosphaera hydrolytica</name>
    <dbReference type="NCBI Taxonomy" id="3242702"/>
    <lineage>
        <taxon>Bacteria</taxon>
        <taxon>Pseudomonadati</taxon>
        <taxon>Planctomycetota</taxon>
        <taxon>Phycisphaerae</taxon>
        <taxon>Phycisphaerales</taxon>
        <taxon>Phycisphaeraceae</taxon>
        <taxon>Natronomicrosphaera</taxon>
    </lineage>
</organism>
<dbReference type="SUPFAM" id="SSF50156">
    <property type="entry name" value="PDZ domain-like"/>
    <property type="match status" value="1"/>
</dbReference>
<dbReference type="RefSeq" id="WP_425345235.1">
    <property type="nucleotide sequence ID" value="NZ_JBGUBD010000004.1"/>
</dbReference>
<feature type="signal peptide" evidence="1">
    <location>
        <begin position="1"/>
        <end position="25"/>
    </location>
</feature>
<dbReference type="InterPro" id="IPR036034">
    <property type="entry name" value="PDZ_sf"/>
</dbReference>
<keyword evidence="4" id="KW-1185">Reference proteome</keyword>
<dbReference type="InterPro" id="IPR045175">
    <property type="entry name" value="M28_fam"/>
</dbReference>
<dbReference type="InterPro" id="IPR001478">
    <property type="entry name" value="PDZ"/>
</dbReference>
<feature type="chain" id="PRO_5045690272" evidence="1">
    <location>
        <begin position="26"/>
        <end position="462"/>
    </location>
</feature>
<reference evidence="3 4" key="1">
    <citation type="submission" date="2024-08" db="EMBL/GenBank/DDBJ databases">
        <title>Whole-genome sequencing of halo(alkali)philic microorganisms from hypersaline lakes.</title>
        <authorList>
            <person name="Sorokin D.Y."/>
            <person name="Merkel A.Y."/>
            <person name="Messina E."/>
            <person name="Yakimov M."/>
        </authorList>
    </citation>
    <scope>NUCLEOTIDE SEQUENCE [LARGE SCALE GENOMIC DNA]</scope>
    <source>
        <strain evidence="3 4">AB-hyl4</strain>
    </source>
</reference>
<protein>
    <submittedName>
        <fullName evidence="3">M28 family peptidase</fullName>
    </submittedName>
</protein>
<dbReference type="Gene3D" id="2.30.42.10">
    <property type="match status" value="1"/>
</dbReference>
<feature type="domain" description="PDZ" evidence="2">
    <location>
        <begin position="376"/>
        <end position="450"/>
    </location>
</feature>
<name>A0ABV4U4Q5_9BACT</name>
<keyword evidence="1" id="KW-0732">Signal</keyword>
<dbReference type="InterPro" id="IPR007484">
    <property type="entry name" value="Peptidase_M28"/>
</dbReference>